<protein>
    <submittedName>
        <fullName evidence="1">Phosphoglycerate mutase</fullName>
    </submittedName>
</protein>
<dbReference type="Proteomes" id="UP000054498">
    <property type="component" value="Unassembled WGS sequence"/>
</dbReference>
<evidence type="ECO:0000313" key="1">
    <source>
        <dbReference type="EMBL" id="KIY93896.1"/>
    </source>
</evidence>
<dbReference type="OrthoDB" id="113620at2759"/>
<accession>A0A0D2LWG3</accession>
<dbReference type="STRING" id="145388.A0A0D2LWG3"/>
<dbReference type="AlphaFoldDB" id="A0A0D2LWG3"/>
<gene>
    <name evidence="1" type="ORF">MNEG_14067</name>
</gene>
<dbReference type="EMBL" id="KK104451">
    <property type="protein sequence ID" value="KIY93896.1"/>
    <property type="molecule type" value="Genomic_DNA"/>
</dbReference>
<dbReference type="PANTHER" id="PTHR31209">
    <property type="entry name" value="COFACTOR-INDEPENDENT PHOSPHOGLYCERATE MUTASE"/>
    <property type="match status" value="1"/>
</dbReference>
<name>A0A0D2LWG3_9CHLO</name>
<reference evidence="1 2" key="1">
    <citation type="journal article" date="2013" name="BMC Genomics">
        <title>Reconstruction of the lipid metabolism for the microalga Monoraphidium neglectum from its genome sequence reveals characteristics suitable for biofuel production.</title>
        <authorList>
            <person name="Bogen C."/>
            <person name="Al-Dilaimi A."/>
            <person name="Albersmeier A."/>
            <person name="Wichmann J."/>
            <person name="Grundmann M."/>
            <person name="Rupp O."/>
            <person name="Lauersen K.J."/>
            <person name="Blifernez-Klassen O."/>
            <person name="Kalinowski J."/>
            <person name="Goesmann A."/>
            <person name="Mussgnug J.H."/>
            <person name="Kruse O."/>
        </authorList>
    </citation>
    <scope>NUCLEOTIDE SEQUENCE [LARGE SCALE GENOMIC DNA]</scope>
    <source>
        <strain evidence="1 2">SAG 48.87</strain>
    </source>
</reference>
<dbReference type="RefSeq" id="XP_013892916.1">
    <property type="nucleotide sequence ID" value="XM_014037462.1"/>
</dbReference>
<dbReference type="PANTHER" id="PTHR31209:SF0">
    <property type="entry name" value="METALLOENZYME DOMAIN-CONTAINING PROTEIN"/>
    <property type="match status" value="1"/>
</dbReference>
<organism evidence="1 2">
    <name type="scientific">Monoraphidium neglectum</name>
    <dbReference type="NCBI Taxonomy" id="145388"/>
    <lineage>
        <taxon>Eukaryota</taxon>
        <taxon>Viridiplantae</taxon>
        <taxon>Chlorophyta</taxon>
        <taxon>core chlorophytes</taxon>
        <taxon>Chlorophyceae</taxon>
        <taxon>CS clade</taxon>
        <taxon>Sphaeropleales</taxon>
        <taxon>Selenastraceae</taxon>
        <taxon>Monoraphidium</taxon>
    </lineage>
</organism>
<keyword evidence="2" id="KW-1185">Reference proteome</keyword>
<dbReference type="Gene3D" id="3.30.70.2130">
    <property type="entry name" value="Metalloenzyme domain"/>
    <property type="match status" value="1"/>
</dbReference>
<sequence length="202" mass="21579">MDSVEPGLACGSDTSHMNVLGYDPRRYYRGRGAFESMGAGLDMAPGDIAFKSNFATLNPDTGVVEKRRADRQFEHLGPTLCAALDGLALPSFPQHRVSVRYATEHRCGVVVRGEGLTDAISGTDPLKDNLPLLEARPLDDTAEAAHTAAVVNELSAAIRAVLEGHPINDERRAAGLNPANVVLLRGCGCRIKPAPSERSPRP</sequence>
<dbReference type="Pfam" id="PF10143">
    <property type="entry name" value="PhosphMutase"/>
    <property type="match status" value="1"/>
</dbReference>
<proteinExistence type="predicted"/>
<dbReference type="InterPro" id="IPR042253">
    <property type="entry name" value="Pglycerate_mutase_ApgM_sf"/>
</dbReference>
<dbReference type="GO" id="GO:0004619">
    <property type="term" value="F:phosphoglycerate mutase activity"/>
    <property type="evidence" value="ECO:0007669"/>
    <property type="project" value="InterPro"/>
</dbReference>
<dbReference type="InterPro" id="IPR004456">
    <property type="entry name" value="Pglycerate_mutase_ApgM"/>
</dbReference>
<dbReference type="KEGG" id="mng:MNEG_14067"/>
<dbReference type="GeneID" id="25731592"/>
<evidence type="ECO:0000313" key="2">
    <source>
        <dbReference type="Proteomes" id="UP000054498"/>
    </source>
</evidence>